<feature type="compositionally biased region" description="Polar residues" evidence="3">
    <location>
        <begin position="11"/>
        <end position="31"/>
    </location>
</feature>
<keyword evidence="6" id="KW-1185">Reference proteome</keyword>
<dbReference type="Pfam" id="PF00439">
    <property type="entry name" value="Bromodomain"/>
    <property type="match status" value="1"/>
</dbReference>
<organism evidence="5 6">
    <name type="scientific">Cherax quadricarinatus</name>
    <name type="common">Australian red claw crayfish</name>
    <dbReference type="NCBI Taxonomy" id="27406"/>
    <lineage>
        <taxon>Eukaryota</taxon>
        <taxon>Metazoa</taxon>
        <taxon>Ecdysozoa</taxon>
        <taxon>Arthropoda</taxon>
        <taxon>Crustacea</taxon>
        <taxon>Multicrustacea</taxon>
        <taxon>Malacostraca</taxon>
        <taxon>Eumalacostraca</taxon>
        <taxon>Eucarida</taxon>
        <taxon>Decapoda</taxon>
        <taxon>Pleocyemata</taxon>
        <taxon>Astacidea</taxon>
        <taxon>Parastacoidea</taxon>
        <taxon>Parastacidae</taxon>
        <taxon>Cherax</taxon>
    </lineage>
</organism>
<dbReference type="InterPro" id="IPR036427">
    <property type="entry name" value="Bromodomain-like_sf"/>
</dbReference>
<evidence type="ECO:0000256" key="1">
    <source>
        <dbReference type="ARBA" id="ARBA00023117"/>
    </source>
</evidence>
<evidence type="ECO:0000256" key="3">
    <source>
        <dbReference type="SAM" id="MobiDB-lite"/>
    </source>
</evidence>
<protein>
    <recommendedName>
        <fullName evidence="4">Bromo domain-containing protein</fullName>
    </recommendedName>
</protein>
<dbReference type="Gene3D" id="1.20.920.10">
    <property type="entry name" value="Bromodomain-like"/>
    <property type="match status" value="1"/>
</dbReference>
<proteinExistence type="predicted"/>
<feature type="compositionally biased region" description="Basic and acidic residues" evidence="3">
    <location>
        <begin position="150"/>
        <end position="186"/>
    </location>
</feature>
<feature type="domain" description="Bromo" evidence="4">
    <location>
        <begin position="55"/>
        <end position="125"/>
    </location>
</feature>
<name>A0AAW0WXG6_CHEQU</name>
<dbReference type="PANTHER" id="PTHR15398:SF4">
    <property type="entry name" value="BROMODOMAIN-CONTAINING PROTEIN 8 ISOFORM X1"/>
    <property type="match status" value="1"/>
</dbReference>
<dbReference type="PRINTS" id="PR00503">
    <property type="entry name" value="BROMODOMAIN"/>
</dbReference>
<dbReference type="PANTHER" id="PTHR15398">
    <property type="entry name" value="BROMODOMAIN-CONTAINING PROTEIN 8"/>
    <property type="match status" value="1"/>
</dbReference>
<gene>
    <name evidence="5" type="ORF">OTU49_004643</name>
</gene>
<evidence type="ECO:0000256" key="2">
    <source>
        <dbReference type="PROSITE-ProRule" id="PRU00035"/>
    </source>
</evidence>
<dbReference type="InterPro" id="IPR037966">
    <property type="entry name" value="Brd8_Bromo_dom"/>
</dbReference>
<evidence type="ECO:0000313" key="5">
    <source>
        <dbReference type="EMBL" id="KAK8736781.1"/>
    </source>
</evidence>
<evidence type="ECO:0000313" key="6">
    <source>
        <dbReference type="Proteomes" id="UP001445076"/>
    </source>
</evidence>
<feature type="region of interest" description="Disordered" evidence="3">
    <location>
        <begin position="1"/>
        <end position="36"/>
    </location>
</feature>
<dbReference type="Proteomes" id="UP001445076">
    <property type="component" value="Unassembled WGS sequence"/>
</dbReference>
<dbReference type="EMBL" id="JARKIK010000043">
    <property type="protein sequence ID" value="KAK8736781.1"/>
    <property type="molecule type" value="Genomic_DNA"/>
</dbReference>
<sequence length="192" mass="22145">MPIISGGEFVGSSSPLISESAPNSPASTQCGDDSENERAYRSWKKPIMILWNEIAAHKFASIFLRPITDDQAPGYHSVVYRPMDLQKVKRNIESGVIRTTAEFQRDVMLMFLNAKMYNTCDHNVYQMAEQMMRDGVSTIEEFLNTQMLARAEETPQKSLRRETRESSAKRSDEDFKRKRETLEDKSLKKRRL</sequence>
<reference evidence="5 6" key="1">
    <citation type="journal article" date="2024" name="BMC Genomics">
        <title>Genome assembly of redclaw crayfish (Cherax quadricarinatus) provides insights into its immune adaptation and hypoxia tolerance.</title>
        <authorList>
            <person name="Liu Z."/>
            <person name="Zheng J."/>
            <person name="Li H."/>
            <person name="Fang K."/>
            <person name="Wang S."/>
            <person name="He J."/>
            <person name="Zhou D."/>
            <person name="Weng S."/>
            <person name="Chi M."/>
            <person name="Gu Z."/>
            <person name="He J."/>
            <person name="Li F."/>
            <person name="Wang M."/>
        </authorList>
    </citation>
    <scope>NUCLEOTIDE SEQUENCE [LARGE SCALE GENOMIC DNA]</scope>
    <source>
        <strain evidence="5">ZL_2023a</strain>
    </source>
</reference>
<dbReference type="SMART" id="SM00297">
    <property type="entry name" value="BROMO"/>
    <property type="match status" value="1"/>
</dbReference>
<dbReference type="PROSITE" id="PS50014">
    <property type="entry name" value="BROMODOMAIN_2"/>
    <property type="match status" value="1"/>
</dbReference>
<dbReference type="SUPFAM" id="SSF47370">
    <property type="entry name" value="Bromodomain"/>
    <property type="match status" value="1"/>
</dbReference>
<keyword evidence="1 2" id="KW-0103">Bromodomain</keyword>
<dbReference type="GO" id="GO:0035267">
    <property type="term" value="C:NuA4 histone acetyltransferase complex"/>
    <property type="evidence" value="ECO:0007669"/>
    <property type="project" value="TreeGrafter"/>
</dbReference>
<accession>A0AAW0WXG6</accession>
<comment type="caution">
    <text evidence="5">The sequence shown here is derived from an EMBL/GenBank/DDBJ whole genome shotgun (WGS) entry which is preliminary data.</text>
</comment>
<dbReference type="AlphaFoldDB" id="A0AAW0WXG6"/>
<feature type="region of interest" description="Disordered" evidence="3">
    <location>
        <begin position="150"/>
        <end position="192"/>
    </location>
</feature>
<evidence type="ECO:0000259" key="4">
    <source>
        <dbReference type="PROSITE" id="PS50014"/>
    </source>
</evidence>
<dbReference type="CDD" id="cd05507">
    <property type="entry name" value="Bromo_brd8_like"/>
    <property type="match status" value="1"/>
</dbReference>
<dbReference type="InterPro" id="IPR001487">
    <property type="entry name" value="Bromodomain"/>
</dbReference>